<keyword evidence="4" id="KW-1185">Reference proteome</keyword>
<dbReference type="AlphaFoldDB" id="A0A1Z5HR23"/>
<keyword evidence="2" id="KW-1133">Transmembrane helix</keyword>
<sequence>MNKGLSKRTDQPRAPTSRFATPLDPRSRESYRLRYLTGGRRVPNLSVKILLLFVLLQYGMLISRTYSDFIDSGRSEAHFRSVTADKILMLLPGKAKATSITETEKGEPESFSVATGENTDLMLYFGEVPEGNGKNFPDIFRIRNLMQRSLQVSFALQGEIKELFESFTLSLSLDPRETGNFDAKLVTKDKTPGLYRGYVVVTSLGSYYYQQVPVSVTIVDLPKDIKKEVDKSVYEDVYLEQIHLPLNLTEPVNSHTSGIVDRVYGDTATGEVDREGVKGEVYEN</sequence>
<dbReference type="EMBL" id="BDGJ01000042">
    <property type="protein sequence ID" value="GAW91969.1"/>
    <property type="molecule type" value="Genomic_DNA"/>
</dbReference>
<evidence type="ECO:0000256" key="1">
    <source>
        <dbReference type="SAM" id="MobiDB-lite"/>
    </source>
</evidence>
<evidence type="ECO:0000313" key="4">
    <source>
        <dbReference type="Proteomes" id="UP000197032"/>
    </source>
</evidence>
<dbReference type="RefSeq" id="WP_088553412.1">
    <property type="nucleotide sequence ID" value="NZ_BDGJ01000042.1"/>
</dbReference>
<proteinExistence type="predicted"/>
<keyword evidence="2" id="KW-0472">Membrane</keyword>
<reference evidence="4" key="1">
    <citation type="journal article" date="2017" name="Appl. Environ. Microbiol.">
        <title>Genomic analysis of Calderihabitans maritimus KKC1, a thermophilic hydrogenogenic carboxydotrophic bacterium isolated from marine sediment.</title>
        <authorList>
            <person name="Omae K."/>
            <person name="Yoneda Y."/>
            <person name="Fukuyama Y."/>
            <person name="Yoshida T."/>
            <person name="Sako Y."/>
        </authorList>
    </citation>
    <scope>NUCLEOTIDE SEQUENCE [LARGE SCALE GENOMIC DNA]</scope>
    <source>
        <strain evidence="4">KKC1</strain>
    </source>
</reference>
<protein>
    <submittedName>
        <fullName evidence="3">Uncharacterized protein</fullName>
    </submittedName>
</protein>
<gene>
    <name evidence="3" type="ORF">KKC1_11290</name>
</gene>
<evidence type="ECO:0000313" key="3">
    <source>
        <dbReference type="EMBL" id="GAW91969.1"/>
    </source>
</evidence>
<dbReference type="Proteomes" id="UP000197032">
    <property type="component" value="Unassembled WGS sequence"/>
</dbReference>
<feature type="transmembrane region" description="Helical" evidence="2">
    <location>
        <begin position="42"/>
        <end position="61"/>
    </location>
</feature>
<keyword evidence="2" id="KW-0812">Transmembrane</keyword>
<evidence type="ECO:0000256" key="2">
    <source>
        <dbReference type="SAM" id="Phobius"/>
    </source>
</evidence>
<name>A0A1Z5HR23_9FIRM</name>
<organism evidence="3 4">
    <name type="scientific">Calderihabitans maritimus</name>
    <dbReference type="NCBI Taxonomy" id="1246530"/>
    <lineage>
        <taxon>Bacteria</taxon>
        <taxon>Bacillati</taxon>
        <taxon>Bacillota</taxon>
        <taxon>Clostridia</taxon>
        <taxon>Neomoorellales</taxon>
        <taxon>Calderihabitantaceae</taxon>
        <taxon>Calderihabitans</taxon>
    </lineage>
</organism>
<comment type="caution">
    <text evidence="3">The sequence shown here is derived from an EMBL/GenBank/DDBJ whole genome shotgun (WGS) entry which is preliminary data.</text>
</comment>
<accession>A0A1Z5HR23</accession>
<feature type="region of interest" description="Disordered" evidence="1">
    <location>
        <begin position="1"/>
        <end position="24"/>
    </location>
</feature>